<evidence type="ECO:0000256" key="7">
    <source>
        <dbReference type="RuleBase" id="RU365041"/>
    </source>
</evidence>
<dbReference type="PRINTS" id="PR01837">
    <property type="entry name" value="MGTCSAPBPROT"/>
</dbReference>
<dbReference type="RefSeq" id="WP_089343178.1">
    <property type="nucleotide sequence ID" value="NZ_CP067129.1"/>
</dbReference>
<dbReference type="InterPro" id="IPR003416">
    <property type="entry name" value="MgtC/SapB/SrpB/YhiD_fam"/>
</dbReference>
<dbReference type="GO" id="GO:0005886">
    <property type="term" value="C:plasma membrane"/>
    <property type="evidence" value="ECO:0007669"/>
    <property type="project" value="UniProtKB-SubCell"/>
</dbReference>
<accession>A0A239PNY1</accession>
<comment type="similarity">
    <text evidence="2 7">Belongs to the MgtC/SapB family.</text>
</comment>
<keyword evidence="5 7" id="KW-1133">Transmembrane helix</keyword>
<dbReference type="PANTHER" id="PTHR33778">
    <property type="entry name" value="PROTEIN MGTC"/>
    <property type="match status" value="1"/>
</dbReference>
<keyword evidence="4 7" id="KW-0812">Transmembrane</keyword>
<evidence type="ECO:0000256" key="6">
    <source>
        <dbReference type="ARBA" id="ARBA00023136"/>
    </source>
</evidence>
<evidence type="ECO:0000256" key="5">
    <source>
        <dbReference type="ARBA" id="ARBA00022989"/>
    </source>
</evidence>
<dbReference type="PANTHER" id="PTHR33778:SF1">
    <property type="entry name" value="MAGNESIUM TRANSPORTER YHID-RELATED"/>
    <property type="match status" value="1"/>
</dbReference>
<feature type="domain" description="MgtC/SapB/SrpB/YhiD N-terminal" evidence="8">
    <location>
        <begin position="27"/>
        <end position="155"/>
    </location>
</feature>
<feature type="transmembrane region" description="Helical" evidence="7">
    <location>
        <begin position="88"/>
        <end position="108"/>
    </location>
</feature>
<feature type="transmembrane region" description="Helical" evidence="7">
    <location>
        <begin position="50"/>
        <end position="68"/>
    </location>
</feature>
<keyword evidence="10" id="KW-1185">Reference proteome</keyword>
<name>A0A239PNY1_9RHOB</name>
<dbReference type="AlphaFoldDB" id="A0A239PNY1"/>
<feature type="transmembrane region" description="Helical" evidence="7">
    <location>
        <begin position="120"/>
        <end position="152"/>
    </location>
</feature>
<protein>
    <recommendedName>
        <fullName evidence="7">Protein MgtC</fullName>
    </recommendedName>
</protein>
<keyword evidence="6 7" id="KW-0472">Membrane</keyword>
<gene>
    <name evidence="9" type="ORF">SAMN05444959_102356</name>
</gene>
<evidence type="ECO:0000256" key="4">
    <source>
        <dbReference type="ARBA" id="ARBA00022692"/>
    </source>
</evidence>
<dbReference type="OrthoDB" id="9811198at2"/>
<sequence>MSQFLDAFTDIFSPLQSMPMATAAARLVLALLLGAAIGWEREIKSRAAGLRTHMLISMAAAMFTIVAMELTHFPEEQQGQLRIDPLRLIEAVTAGVAFLAAGSIITSGRTVRGITTGASMWLAGAIGLACGVGSGLLAVVGSALALTVLWIIRLLVKPLTRPDKD</sequence>
<evidence type="ECO:0000256" key="3">
    <source>
        <dbReference type="ARBA" id="ARBA00022475"/>
    </source>
</evidence>
<dbReference type="EMBL" id="FZQB01000002">
    <property type="protein sequence ID" value="SNT71838.1"/>
    <property type="molecule type" value="Genomic_DNA"/>
</dbReference>
<evidence type="ECO:0000256" key="1">
    <source>
        <dbReference type="ARBA" id="ARBA00004651"/>
    </source>
</evidence>
<evidence type="ECO:0000313" key="9">
    <source>
        <dbReference type="EMBL" id="SNT71838.1"/>
    </source>
</evidence>
<dbReference type="Pfam" id="PF02308">
    <property type="entry name" value="MgtC"/>
    <property type="match status" value="1"/>
</dbReference>
<feature type="transmembrane region" description="Helical" evidence="7">
    <location>
        <begin position="20"/>
        <end position="38"/>
    </location>
</feature>
<reference evidence="9 10" key="1">
    <citation type="submission" date="2017-07" db="EMBL/GenBank/DDBJ databases">
        <authorList>
            <person name="Sun Z.S."/>
            <person name="Albrecht U."/>
            <person name="Echele G."/>
            <person name="Lee C.C."/>
        </authorList>
    </citation>
    <scope>NUCLEOTIDE SEQUENCE [LARGE SCALE GENOMIC DNA]</scope>
    <source>
        <strain evidence="9 10">DSM 14827</strain>
    </source>
</reference>
<dbReference type="InterPro" id="IPR049177">
    <property type="entry name" value="MgtC_SapB_SrpB_YhiD_N"/>
</dbReference>
<evidence type="ECO:0000259" key="8">
    <source>
        <dbReference type="Pfam" id="PF02308"/>
    </source>
</evidence>
<dbReference type="Proteomes" id="UP000198307">
    <property type="component" value="Unassembled WGS sequence"/>
</dbReference>
<organism evidence="9 10">
    <name type="scientific">Paracoccus seriniphilus</name>
    <dbReference type="NCBI Taxonomy" id="184748"/>
    <lineage>
        <taxon>Bacteria</taxon>
        <taxon>Pseudomonadati</taxon>
        <taxon>Pseudomonadota</taxon>
        <taxon>Alphaproteobacteria</taxon>
        <taxon>Rhodobacterales</taxon>
        <taxon>Paracoccaceae</taxon>
        <taxon>Paracoccus</taxon>
    </lineage>
</organism>
<proteinExistence type="inferred from homology"/>
<keyword evidence="7" id="KW-0997">Cell inner membrane</keyword>
<comment type="subcellular location">
    <subcellularLocation>
        <location evidence="7">Cell inner membrane</location>
        <topology evidence="7">Multi-pass membrane protein</topology>
    </subcellularLocation>
    <subcellularLocation>
        <location evidence="1">Cell membrane</location>
        <topology evidence="1">Multi-pass membrane protein</topology>
    </subcellularLocation>
</comment>
<keyword evidence="3" id="KW-1003">Cell membrane</keyword>
<evidence type="ECO:0000256" key="2">
    <source>
        <dbReference type="ARBA" id="ARBA00009298"/>
    </source>
</evidence>
<evidence type="ECO:0000313" key="10">
    <source>
        <dbReference type="Proteomes" id="UP000198307"/>
    </source>
</evidence>